<evidence type="ECO:0000313" key="3">
    <source>
        <dbReference type="Proteomes" id="UP000299102"/>
    </source>
</evidence>
<dbReference type="AlphaFoldDB" id="A0A4C1X772"/>
<evidence type="ECO:0008006" key="4">
    <source>
        <dbReference type="Google" id="ProtNLM"/>
    </source>
</evidence>
<proteinExistence type="predicted"/>
<gene>
    <name evidence="2" type="ORF">EVAR_39801_1</name>
</gene>
<feature type="non-terminal residue" evidence="2">
    <location>
        <position position="1"/>
    </location>
</feature>
<evidence type="ECO:0000313" key="2">
    <source>
        <dbReference type="EMBL" id="GBP59646.1"/>
    </source>
</evidence>
<protein>
    <recommendedName>
        <fullName evidence="4">CCHC-type domain-containing protein</fullName>
    </recommendedName>
</protein>
<feature type="region of interest" description="Disordered" evidence="1">
    <location>
        <begin position="37"/>
        <end position="56"/>
    </location>
</feature>
<sequence>TCYRCCEVDHRIMSCPQSRGESFQMYKPSSAATAVLPQGFPKKRPVASRGMSPASA</sequence>
<comment type="caution">
    <text evidence="2">The sequence shown here is derived from an EMBL/GenBank/DDBJ whole genome shotgun (WGS) entry which is preliminary data.</text>
</comment>
<accession>A0A4C1X772</accession>
<reference evidence="2 3" key="1">
    <citation type="journal article" date="2019" name="Commun. Biol.">
        <title>The bagworm genome reveals a unique fibroin gene that provides high tensile strength.</title>
        <authorList>
            <person name="Kono N."/>
            <person name="Nakamura H."/>
            <person name="Ohtoshi R."/>
            <person name="Tomita M."/>
            <person name="Numata K."/>
            <person name="Arakawa K."/>
        </authorList>
    </citation>
    <scope>NUCLEOTIDE SEQUENCE [LARGE SCALE GENOMIC DNA]</scope>
</reference>
<dbReference type="Proteomes" id="UP000299102">
    <property type="component" value="Unassembled WGS sequence"/>
</dbReference>
<dbReference type="EMBL" id="BGZK01000767">
    <property type="protein sequence ID" value="GBP59646.1"/>
    <property type="molecule type" value="Genomic_DNA"/>
</dbReference>
<keyword evidence="3" id="KW-1185">Reference proteome</keyword>
<evidence type="ECO:0000256" key="1">
    <source>
        <dbReference type="SAM" id="MobiDB-lite"/>
    </source>
</evidence>
<organism evidence="2 3">
    <name type="scientific">Eumeta variegata</name>
    <name type="common">Bagworm moth</name>
    <name type="synonym">Eumeta japonica</name>
    <dbReference type="NCBI Taxonomy" id="151549"/>
    <lineage>
        <taxon>Eukaryota</taxon>
        <taxon>Metazoa</taxon>
        <taxon>Ecdysozoa</taxon>
        <taxon>Arthropoda</taxon>
        <taxon>Hexapoda</taxon>
        <taxon>Insecta</taxon>
        <taxon>Pterygota</taxon>
        <taxon>Neoptera</taxon>
        <taxon>Endopterygota</taxon>
        <taxon>Lepidoptera</taxon>
        <taxon>Glossata</taxon>
        <taxon>Ditrysia</taxon>
        <taxon>Tineoidea</taxon>
        <taxon>Psychidae</taxon>
        <taxon>Oiketicinae</taxon>
        <taxon>Eumeta</taxon>
    </lineage>
</organism>
<name>A0A4C1X772_EUMVA</name>
<dbReference type="Gene3D" id="4.10.60.10">
    <property type="entry name" value="Zinc finger, CCHC-type"/>
    <property type="match status" value="1"/>
</dbReference>